<dbReference type="Gene3D" id="2.60.40.10">
    <property type="entry name" value="Immunoglobulins"/>
    <property type="match status" value="1"/>
</dbReference>
<evidence type="ECO:0000256" key="8">
    <source>
        <dbReference type="PROSITE-ProRule" id="PRU01379"/>
    </source>
</evidence>
<dbReference type="OrthoDB" id="1652165at2"/>
<dbReference type="SMART" id="SM00631">
    <property type="entry name" value="Zn_pept"/>
    <property type="match status" value="1"/>
</dbReference>
<dbReference type="InterPro" id="IPR000834">
    <property type="entry name" value="Peptidase_M14"/>
</dbReference>
<gene>
    <name evidence="12" type="ORF">SAMN04487989_11017</name>
</gene>
<evidence type="ECO:0000256" key="1">
    <source>
        <dbReference type="ARBA" id="ARBA00001947"/>
    </source>
</evidence>
<dbReference type="STRING" id="649333.SAMN04487989_11017"/>
<dbReference type="InterPro" id="IPR008969">
    <property type="entry name" value="CarboxyPept-like_regulatory"/>
</dbReference>
<evidence type="ECO:0000256" key="5">
    <source>
        <dbReference type="ARBA" id="ARBA00022801"/>
    </source>
</evidence>
<evidence type="ECO:0000256" key="2">
    <source>
        <dbReference type="ARBA" id="ARBA00005988"/>
    </source>
</evidence>
<dbReference type="GO" id="GO:0004181">
    <property type="term" value="F:metallocarboxypeptidase activity"/>
    <property type="evidence" value="ECO:0007669"/>
    <property type="project" value="InterPro"/>
</dbReference>
<dbReference type="GO" id="GO:0008270">
    <property type="term" value="F:zinc ion binding"/>
    <property type="evidence" value="ECO:0007669"/>
    <property type="project" value="InterPro"/>
</dbReference>
<dbReference type="RefSeq" id="WP_092210087.1">
    <property type="nucleotide sequence ID" value="NZ_FOVN01000010.1"/>
</dbReference>
<feature type="domain" description="Peptidase M14" evidence="11">
    <location>
        <begin position="130"/>
        <end position="439"/>
    </location>
</feature>
<evidence type="ECO:0000256" key="3">
    <source>
        <dbReference type="ARBA" id="ARBA00022723"/>
    </source>
</evidence>
<dbReference type="InterPro" id="IPR013783">
    <property type="entry name" value="Ig-like_fold"/>
</dbReference>
<dbReference type="Pfam" id="PF00246">
    <property type="entry name" value="Peptidase_M14"/>
    <property type="match status" value="1"/>
</dbReference>
<dbReference type="PROSITE" id="PS50853">
    <property type="entry name" value="FN3"/>
    <property type="match status" value="1"/>
</dbReference>
<dbReference type="PROSITE" id="PS52035">
    <property type="entry name" value="PEPTIDASE_M14"/>
    <property type="match status" value="1"/>
</dbReference>
<reference evidence="13" key="1">
    <citation type="submission" date="2016-10" db="EMBL/GenBank/DDBJ databases">
        <authorList>
            <person name="Varghese N."/>
            <person name="Submissions S."/>
        </authorList>
    </citation>
    <scope>NUCLEOTIDE SEQUENCE [LARGE SCALE GENOMIC DNA]</scope>
    <source>
        <strain evidence="13">DSM 23925</strain>
    </source>
</reference>
<dbReference type="InterPro" id="IPR026444">
    <property type="entry name" value="Secre_tail"/>
</dbReference>
<accession>A0A1I5DQK1</accession>
<organism evidence="12 13">
    <name type="scientific">Bizionia echini</name>
    <dbReference type="NCBI Taxonomy" id="649333"/>
    <lineage>
        <taxon>Bacteria</taxon>
        <taxon>Pseudomonadati</taxon>
        <taxon>Bacteroidota</taxon>
        <taxon>Flavobacteriia</taxon>
        <taxon>Flavobacteriales</taxon>
        <taxon>Flavobacteriaceae</taxon>
        <taxon>Bizionia</taxon>
    </lineage>
</organism>
<evidence type="ECO:0000313" key="12">
    <source>
        <dbReference type="EMBL" id="SFO01457.1"/>
    </source>
</evidence>
<dbReference type="EMBL" id="FOVN01000010">
    <property type="protein sequence ID" value="SFO01457.1"/>
    <property type="molecule type" value="Genomic_DNA"/>
</dbReference>
<protein>
    <submittedName>
        <fullName evidence="12">Por secretion system C-terminal sorting domain-containing protein</fullName>
    </submittedName>
</protein>
<dbReference type="SMART" id="SM00060">
    <property type="entry name" value="FN3"/>
    <property type="match status" value="1"/>
</dbReference>
<dbReference type="GO" id="GO:0005615">
    <property type="term" value="C:extracellular space"/>
    <property type="evidence" value="ECO:0007669"/>
    <property type="project" value="TreeGrafter"/>
</dbReference>
<dbReference type="InterPro" id="IPR057247">
    <property type="entry name" value="CARBOXYPEPT_ZN_2"/>
</dbReference>
<dbReference type="GO" id="GO:0006518">
    <property type="term" value="P:peptide metabolic process"/>
    <property type="evidence" value="ECO:0007669"/>
    <property type="project" value="TreeGrafter"/>
</dbReference>
<evidence type="ECO:0000256" key="6">
    <source>
        <dbReference type="ARBA" id="ARBA00022833"/>
    </source>
</evidence>
<dbReference type="CDD" id="cd00063">
    <property type="entry name" value="FN3"/>
    <property type="match status" value="1"/>
</dbReference>
<keyword evidence="4 9" id="KW-0732">Signal</keyword>
<dbReference type="SUPFAM" id="SSF49265">
    <property type="entry name" value="Fibronectin type III"/>
    <property type="match status" value="1"/>
</dbReference>
<dbReference type="PANTHER" id="PTHR11532:SF57">
    <property type="entry name" value="CARBOXYPEPTIDASE D, B"/>
    <property type="match status" value="1"/>
</dbReference>
<keyword evidence="13" id="KW-1185">Reference proteome</keyword>
<evidence type="ECO:0000256" key="4">
    <source>
        <dbReference type="ARBA" id="ARBA00022729"/>
    </source>
</evidence>
<dbReference type="PRINTS" id="PR00765">
    <property type="entry name" value="CRBOXYPTASEA"/>
</dbReference>
<dbReference type="Pfam" id="PF18962">
    <property type="entry name" value="Por_Secre_tail"/>
    <property type="match status" value="1"/>
</dbReference>
<dbReference type="Gene3D" id="3.40.630.10">
    <property type="entry name" value="Zn peptidases"/>
    <property type="match status" value="1"/>
</dbReference>
<keyword evidence="5" id="KW-0378">Hydrolase</keyword>
<keyword evidence="7" id="KW-0325">Glycoprotein</keyword>
<evidence type="ECO:0000313" key="13">
    <source>
        <dbReference type="Proteomes" id="UP000198705"/>
    </source>
</evidence>
<feature type="chain" id="PRO_5011487761" evidence="9">
    <location>
        <begin position="29"/>
        <end position="861"/>
    </location>
</feature>
<dbReference type="InterPro" id="IPR050753">
    <property type="entry name" value="Peptidase_M14_domain"/>
</dbReference>
<dbReference type="PROSITE" id="PS00133">
    <property type="entry name" value="CARBOXYPEPT_ZN_2"/>
    <property type="match status" value="1"/>
</dbReference>
<name>A0A1I5DQK1_9FLAO</name>
<keyword evidence="3" id="KW-0479">Metal-binding</keyword>
<dbReference type="Gene3D" id="2.60.40.1120">
    <property type="entry name" value="Carboxypeptidase-like, regulatory domain"/>
    <property type="match status" value="1"/>
</dbReference>
<dbReference type="Pfam" id="PF20009">
    <property type="entry name" value="GEVED"/>
    <property type="match status" value="1"/>
</dbReference>
<keyword evidence="6" id="KW-0862">Zinc</keyword>
<dbReference type="SUPFAM" id="SSF53187">
    <property type="entry name" value="Zn-dependent exopeptidases"/>
    <property type="match status" value="1"/>
</dbReference>
<evidence type="ECO:0000259" key="10">
    <source>
        <dbReference type="PROSITE" id="PS50853"/>
    </source>
</evidence>
<evidence type="ECO:0000259" key="11">
    <source>
        <dbReference type="PROSITE" id="PS52035"/>
    </source>
</evidence>
<feature type="domain" description="Fibronectin type-III" evidence="10">
    <location>
        <begin position="529"/>
        <end position="615"/>
    </location>
</feature>
<evidence type="ECO:0000256" key="9">
    <source>
        <dbReference type="SAM" id="SignalP"/>
    </source>
</evidence>
<feature type="active site" description="Proton donor/acceptor" evidence="8">
    <location>
        <position position="409"/>
    </location>
</feature>
<dbReference type="SUPFAM" id="SSF49464">
    <property type="entry name" value="Carboxypeptidase regulatory domain-like"/>
    <property type="match status" value="1"/>
</dbReference>
<sequence>MKLIYSHFKILMTLFVFFFAYSMTQAQTSEKQKANHYLKEKGELTFTFQVNNHSDVELYSKNFSIVNYDPNTQTVIAWANEKQFRSFESKNIAFQVPTNENEVDEALIYDVRPLASRTSSRATLTFPVNTYPTYAEYAAQMQDFEDDYPGLVEKLSIGTTGQGDKELLFVKISDNVSTDEQEPKIMLTSSMHGDEIAGYPMMLSLINYILTVYGDTGHPDHARVKNLVENAEIWINPSANPDGTYNNSATNTSVAGARRGNANNIDLNRNYPDNVAGAHDDGNAYQTETLAFMALAEANHFVISANFHGGTELVNYPFDNAYVSQYTHPDNDWFEQISVEYATHAQTDANSGSTPQAPYLYKASYMTDDDDSNVTPSPGVTHGAEWYRVYGGRQDYMNFYHQCREITIELSDTKILQESRLDDYWYYNRDALLDFLTQGTYGFRGTVVDDTSGNPIDATITIVGHDAYGSQTVTDISHGDFYRPIKAGTYTILIEAPCYQPVTLTNESIANYQTKDLGAIQLTALTATAPTNLSTSGADSSSINASWSATTADSFDLRYRVFGSGTWTNVLGITENPYQITGLTPNTTYEFQVKSYCGSNGTGYSVSEQFTTTNINFCDAQGNSVEDEYIGNVILNGISNNTVSSTNSGYSDLTATTIFGDLDILTNATGNTISVTKHWTGSTYDEAVTIWIDFNQNGTFETAERIFRSSSSTITPVSGTFDIPSNAVLGNTRMRVLMKYYSGTGSNANDPCETFNYGEVEDYTLNITNSTLATPDFEANAIKVFPNPFNNSLHIKLRDNNSVDIKVFDISGRVVSTRNNIQPTNQNITINNFESLTSGTYFIQISNKKTDQTIVKRVIKQ</sequence>
<proteinExistence type="inferred from homology"/>
<dbReference type="GO" id="GO:0016485">
    <property type="term" value="P:protein processing"/>
    <property type="evidence" value="ECO:0007669"/>
    <property type="project" value="TreeGrafter"/>
</dbReference>
<dbReference type="InterPro" id="IPR045474">
    <property type="entry name" value="GEVED"/>
</dbReference>
<dbReference type="AlphaFoldDB" id="A0A1I5DQK1"/>
<dbReference type="Pfam" id="PF00041">
    <property type="entry name" value="fn3"/>
    <property type="match status" value="1"/>
</dbReference>
<comment type="similarity">
    <text evidence="2 8">Belongs to the peptidase M14 family.</text>
</comment>
<dbReference type="PANTHER" id="PTHR11532">
    <property type="entry name" value="PROTEASE M14 CARBOXYPEPTIDASE"/>
    <property type="match status" value="1"/>
</dbReference>
<evidence type="ECO:0000256" key="7">
    <source>
        <dbReference type="ARBA" id="ARBA00023180"/>
    </source>
</evidence>
<comment type="cofactor">
    <cofactor evidence="1">
        <name>Zn(2+)</name>
        <dbReference type="ChEBI" id="CHEBI:29105"/>
    </cofactor>
</comment>
<dbReference type="InterPro" id="IPR036116">
    <property type="entry name" value="FN3_sf"/>
</dbReference>
<dbReference type="Proteomes" id="UP000198705">
    <property type="component" value="Unassembled WGS sequence"/>
</dbReference>
<dbReference type="NCBIfam" id="TIGR04183">
    <property type="entry name" value="Por_Secre_tail"/>
    <property type="match status" value="1"/>
</dbReference>
<feature type="signal peptide" evidence="9">
    <location>
        <begin position="1"/>
        <end position="28"/>
    </location>
</feature>
<dbReference type="CDD" id="cd18173">
    <property type="entry name" value="M14_CP_bacteria"/>
    <property type="match status" value="1"/>
</dbReference>
<dbReference type="InterPro" id="IPR003961">
    <property type="entry name" value="FN3_dom"/>
</dbReference>